<evidence type="ECO:0000313" key="2">
    <source>
        <dbReference type="EMBL" id="CEM06689.1"/>
    </source>
</evidence>
<name>A0A0G4F4G0_VITBC</name>
<organism evidence="2 3">
    <name type="scientific">Vitrella brassicaformis (strain CCMP3155)</name>
    <dbReference type="NCBI Taxonomy" id="1169540"/>
    <lineage>
        <taxon>Eukaryota</taxon>
        <taxon>Sar</taxon>
        <taxon>Alveolata</taxon>
        <taxon>Colpodellida</taxon>
        <taxon>Vitrellaceae</taxon>
        <taxon>Vitrella</taxon>
    </lineage>
</organism>
<dbReference type="EMBL" id="CDMY01000369">
    <property type="protein sequence ID" value="CEM06689.1"/>
    <property type="molecule type" value="Genomic_DNA"/>
</dbReference>
<dbReference type="VEuPathDB" id="CryptoDB:Vbra_21175"/>
<feature type="compositionally biased region" description="Polar residues" evidence="1">
    <location>
        <begin position="72"/>
        <end position="86"/>
    </location>
</feature>
<feature type="compositionally biased region" description="Basic and acidic residues" evidence="1">
    <location>
        <begin position="131"/>
        <end position="140"/>
    </location>
</feature>
<keyword evidence="3" id="KW-1185">Reference proteome</keyword>
<protein>
    <submittedName>
        <fullName evidence="2">Uncharacterized protein</fullName>
    </submittedName>
</protein>
<evidence type="ECO:0000313" key="3">
    <source>
        <dbReference type="Proteomes" id="UP000041254"/>
    </source>
</evidence>
<feature type="region of interest" description="Disordered" evidence="1">
    <location>
        <begin position="39"/>
        <end position="141"/>
    </location>
</feature>
<dbReference type="InParanoid" id="A0A0G4F4G0"/>
<accession>A0A0G4F4G0</accession>
<reference evidence="2 3" key="1">
    <citation type="submission" date="2014-11" db="EMBL/GenBank/DDBJ databases">
        <authorList>
            <person name="Zhu J."/>
            <person name="Qi W."/>
            <person name="Song R."/>
        </authorList>
    </citation>
    <scope>NUCLEOTIDE SEQUENCE [LARGE SCALE GENOMIC DNA]</scope>
</reference>
<dbReference type="AlphaFoldDB" id="A0A0G4F4G0"/>
<dbReference type="Proteomes" id="UP000041254">
    <property type="component" value="Unassembled WGS sequence"/>
</dbReference>
<gene>
    <name evidence="2" type="ORF">Vbra_21175</name>
</gene>
<evidence type="ECO:0000256" key="1">
    <source>
        <dbReference type="SAM" id="MobiDB-lite"/>
    </source>
</evidence>
<sequence>MSASDGCEHPLFISKAPASIADNAGLLAIAALIDEQYADEAAATRKQQAAAKRRAQRSHPYQRLSRSHPPQDGTSVEHQSAAQAATSKEESADNDGSAAADSEMDEEQEGATADNGATSCCQEDEDEDHGEMEIKRERGKAASVGEVQVTLALMGVRG</sequence>
<proteinExistence type="predicted"/>